<gene>
    <name evidence="1" type="ORF">CLUMA_CG012785</name>
</gene>
<organism evidence="1 2">
    <name type="scientific">Clunio marinus</name>
    <dbReference type="NCBI Taxonomy" id="568069"/>
    <lineage>
        <taxon>Eukaryota</taxon>
        <taxon>Metazoa</taxon>
        <taxon>Ecdysozoa</taxon>
        <taxon>Arthropoda</taxon>
        <taxon>Hexapoda</taxon>
        <taxon>Insecta</taxon>
        <taxon>Pterygota</taxon>
        <taxon>Neoptera</taxon>
        <taxon>Endopterygota</taxon>
        <taxon>Diptera</taxon>
        <taxon>Nematocera</taxon>
        <taxon>Chironomoidea</taxon>
        <taxon>Chironomidae</taxon>
        <taxon>Clunio</taxon>
    </lineage>
</organism>
<name>A0A1J1IGB6_9DIPT</name>
<sequence length="86" mass="10063">MSNPLSLNIQRQQKRKKKKHFPLLFLLTETCCCYQHFPILTSKHNVFQLYLKIDETFDNPVCIGTVFSRSPTTPTTAAYFTSRHIK</sequence>
<dbReference type="Proteomes" id="UP000183832">
    <property type="component" value="Unassembled WGS sequence"/>
</dbReference>
<dbReference type="EMBL" id="CVRI01000050">
    <property type="protein sequence ID" value="CRK99303.1"/>
    <property type="molecule type" value="Genomic_DNA"/>
</dbReference>
<dbReference type="AlphaFoldDB" id="A0A1J1IGB6"/>
<evidence type="ECO:0000313" key="1">
    <source>
        <dbReference type="EMBL" id="CRK99303.1"/>
    </source>
</evidence>
<proteinExistence type="predicted"/>
<accession>A0A1J1IGB6</accession>
<protein>
    <submittedName>
        <fullName evidence="1">CLUMA_CG012785, isoform A</fullName>
    </submittedName>
</protein>
<evidence type="ECO:0000313" key="2">
    <source>
        <dbReference type="Proteomes" id="UP000183832"/>
    </source>
</evidence>
<keyword evidence="2" id="KW-1185">Reference proteome</keyword>
<reference evidence="1 2" key="1">
    <citation type="submission" date="2015-04" db="EMBL/GenBank/DDBJ databases">
        <authorList>
            <person name="Syromyatnikov M.Y."/>
            <person name="Popov V.N."/>
        </authorList>
    </citation>
    <scope>NUCLEOTIDE SEQUENCE [LARGE SCALE GENOMIC DNA]</scope>
</reference>